<evidence type="ECO:0000313" key="1">
    <source>
        <dbReference type="EMBL" id="CAF1310092.1"/>
    </source>
</evidence>
<protein>
    <recommendedName>
        <fullName evidence="3">Amidinotransferase</fullName>
    </recommendedName>
</protein>
<comment type="caution">
    <text evidence="1">The sequence shown here is derived from an EMBL/GenBank/DDBJ whole genome shotgun (WGS) entry which is preliminary data.</text>
</comment>
<evidence type="ECO:0008006" key="3">
    <source>
        <dbReference type="Google" id="ProtNLM"/>
    </source>
</evidence>
<dbReference type="Pfam" id="PF19420">
    <property type="entry name" value="DDAH_eukar"/>
    <property type="match status" value="1"/>
</dbReference>
<dbReference type="EMBL" id="CAJNOG010000598">
    <property type="protein sequence ID" value="CAF1310092.1"/>
    <property type="molecule type" value="Genomic_DNA"/>
</dbReference>
<dbReference type="PIRSF" id="PIRSF028188">
    <property type="entry name" value="Amdntrnsf_FN0238"/>
    <property type="match status" value="1"/>
</dbReference>
<proteinExistence type="predicted"/>
<name>A0A815E4K6_9BILA</name>
<dbReference type="Gene3D" id="3.75.10.10">
    <property type="entry name" value="L-arginine/glycine Amidinotransferase, Chain A"/>
    <property type="match status" value="1"/>
</dbReference>
<dbReference type="PANTHER" id="PTHR43224:SF1">
    <property type="entry name" value="AMIDINOTRANSFERASE"/>
    <property type="match status" value="1"/>
</dbReference>
<dbReference type="SUPFAM" id="SSF55909">
    <property type="entry name" value="Pentein"/>
    <property type="match status" value="1"/>
</dbReference>
<dbReference type="PANTHER" id="PTHR43224">
    <property type="entry name" value="AMIDINOTRANSFERASE"/>
    <property type="match status" value="1"/>
</dbReference>
<dbReference type="AlphaFoldDB" id="A0A815E4K6"/>
<accession>A0A815E4K6</accession>
<gene>
    <name evidence="1" type="ORF">JYZ213_LOCUS32804</name>
</gene>
<evidence type="ECO:0000313" key="2">
    <source>
        <dbReference type="Proteomes" id="UP000663845"/>
    </source>
</evidence>
<dbReference type="NCBIfam" id="NF046062">
    <property type="entry name" value="citrull_CtlX"/>
    <property type="match status" value="1"/>
</dbReference>
<dbReference type="Proteomes" id="UP000663845">
    <property type="component" value="Unassembled WGS sequence"/>
</dbReference>
<organism evidence="1 2">
    <name type="scientific">Adineta steineri</name>
    <dbReference type="NCBI Taxonomy" id="433720"/>
    <lineage>
        <taxon>Eukaryota</taxon>
        <taxon>Metazoa</taxon>
        <taxon>Spiralia</taxon>
        <taxon>Gnathifera</taxon>
        <taxon>Rotifera</taxon>
        <taxon>Eurotatoria</taxon>
        <taxon>Bdelloidea</taxon>
        <taxon>Adinetida</taxon>
        <taxon>Adinetidae</taxon>
        <taxon>Adineta</taxon>
    </lineage>
</organism>
<sequence length="316" mass="36369">MVLYQSTSRVIMIRPACFCFNTETAVSNSFQNEQYADLSLENQIQQKALLEFDLMVEQLRSHGIHVDVFNDTLSPVKPDAIFPNNWFSTHPDGTIILYPMLAKNRRLERRVDLIEILSHTYQTTAIIDLSVYEQRNQYLEGTGSLVLDRVNKIIYAIRSPRTNEIIIESFIKLMNYEKPAIVFDSVDKNGKAIYHTNVVMAIGTYVVIICLESIHDKEQRDNVVKSLEENGKRKIIDITYEQMNQFAGNMLEIRNKQGEYLLVMSKTAYNSLTNQQRNIIEETNTKLVYFDISTIEQCGGGSVRCMIAENFLPQNI</sequence>
<dbReference type="InterPro" id="IPR014541">
    <property type="entry name" value="Amdntrnsf_FN0238"/>
</dbReference>
<reference evidence="1" key="1">
    <citation type="submission" date="2021-02" db="EMBL/GenBank/DDBJ databases">
        <authorList>
            <person name="Nowell W R."/>
        </authorList>
    </citation>
    <scope>NUCLEOTIDE SEQUENCE</scope>
</reference>